<protein>
    <submittedName>
        <fullName evidence="2">Uncharacterized protein</fullName>
    </submittedName>
</protein>
<organism evidence="2 3">
    <name type="scientific">Clarias magur</name>
    <name type="common">Asian catfish</name>
    <name type="synonym">Macropteronotus magur</name>
    <dbReference type="NCBI Taxonomy" id="1594786"/>
    <lineage>
        <taxon>Eukaryota</taxon>
        <taxon>Metazoa</taxon>
        <taxon>Chordata</taxon>
        <taxon>Craniata</taxon>
        <taxon>Vertebrata</taxon>
        <taxon>Euteleostomi</taxon>
        <taxon>Actinopterygii</taxon>
        <taxon>Neopterygii</taxon>
        <taxon>Teleostei</taxon>
        <taxon>Ostariophysi</taxon>
        <taxon>Siluriformes</taxon>
        <taxon>Clariidae</taxon>
        <taxon>Clarias</taxon>
    </lineage>
</organism>
<reference evidence="2" key="1">
    <citation type="submission" date="2020-07" db="EMBL/GenBank/DDBJ databases">
        <title>Clarias magur genome sequencing, assembly and annotation.</title>
        <authorList>
            <person name="Kushwaha B."/>
            <person name="Kumar R."/>
            <person name="Das P."/>
            <person name="Joshi C.G."/>
            <person name="Kumar D."/>
            <person name="Nagpure N.S."/>
            <person name="Pandey M."/>
            <person name="Agarwal S."/>
            <person name="Srivastava S."/>
            <person name="Singh M."/>
            <person name="Sahoo L."/>
            <person name="Jayasankar P."/>
            <person name="Meher P.K."/>
            <person name="Koringa P.G."/>
            <person name="Iquebal M.A."/>
            <person name="Das S.P."/>
            <person name="Bit A."/>
            <person name="Patnaik S."/>
            <person name="Patel N."/>
            <person name="Shah T.M."/>
            <person name="Hinsu A."/>
            <person name="Jena J.K."/>
        </authorList>
    </citation>
    <scope>NUCLEOTIDE SEQUENCE</scope>
    <source>
        <strain evidence="2">CIFAMagur01</strain>
        <tissue evidence="2">Testis</tissue>
    </source>
</reference>
<sequence>MAASRDSRSAVTPNHARPQGACRTDREEHKSLLESPRFSTDRSETGCGSSMLSSLHSPNLPTEGVIMSFA</sequence>
<feature type="region of interest" description="Disordered" evidence="1">
    <location>
        <begin position="1"/>
        <end position="70"/>
    </location>
</feature>
<accession>A0A8J4X5M0</accession>
<comment type="caution">
    <text evidence="2">The sequence shown here is derived from an EMBL/GenBank/DDBJ whole genome shotgun (WGS) entry which is preliminary data.</text>
</comment>
<dbReference type="Proteomes" id="UP000727407">
    <property type="component" value="Unassembled WGS sequence"/>
</dbReference>
<proteinExistence type="predicted"/>
<evidence type="ECO:0000313" key="2">
    <source>
        <dbReference type="EMBL" id="KAF5894048.1"/>
    </source>
</evidence>
<evidence type="ECO:0000256" key="1">
    <source>
        <dbReference type="SAM" id="MobiDB-lite"/>
    </source>
</evidence>
<feature type="compositionally biased region" description="Polar residues" evidence="1">
    <location>
        <begin position="46"/>
        <end position="60"/>
    </location>
</feature>
<name>A0A8J4X5M0_CLAMG</name>
<gene>
    <name evidence="2" type="ORF">DAT39_016253</name>
</gene>
<feature type="compositionally biased region" description="Basic and acidic residues" evidence="1">
    <location>
        <begin position="23"/>
        <end position="32"/>
    </location>
</feature>
<dbReference type="AlphaFoldDB" id="A0A8J4X5M0"/>
<evidence type="ECO:0000313" key="3">
    <source>
        <dbReference type="Proteomes" id="UP000727407"/>
    </source>
</evidence>
<keyword evidence="3" id="KW-1185">Reference proteome</keyword>
<dbReference type="EMBL" id="QNUK01000396">
    <property type="protein sequence ID" value="KAF5894048.1"/>
    <property type="molecule type" value="Genomic_DNA"/>
</dbReference>